<feature type="transmembrane region" description="Helical" evidence="4">
    <location>
        <begin position="20"/>
        <end position="42"/>
    </location>
</feature>
<dbReference type="SUPFAM" id="SSF56519">
    <property type="entry name" value="Penicillin binding protein dimerisation domain"/>
    <property type="match status" value="1"/>
</dbReference>
<dbReference type="Gene3D" id="3.90.1310.10">
    <property type="entry name" value="Penicillin-binding protein 2a (Domain 2)"/>
    <property type="match status" value="1"/>
</dbReference>
<accession>A0A3E5EEP1</accession>
<dbReference type="SUPFAM" id="SSF54427">
    <property type="entry name" value="NTF2-like"/>
    <property type="match status" value="1"/>
</dbReference>
<dbReference type="EMBL" id="QSUZ01000010">
    <property type="protein sequence ID" value="RGN87416.1"/>
    <property type="molecule type" value="Genomic_DNA"/>
</dbReference>
<keyword evidence="4" id="KW-0812">Transmembrane</keyword>
<comment type="subcellular location">
    <subcellularLocation>
        <location evidence="1">Membrane</location>
    </subcellularLocation>
</comment>
<dbReference type="AlphaFoldDB" id="A0A3E5EEP1"/>
<comment type="caution">
    <text evidence="8">The sequence shown here is derived from an EMBL/GenBank/DDBJ whole genome shotgun (WGS) entry which is preliminary data.</text>
</comment>
<evidence type="ECO:0000259" key="6">
    <source>
        <dbReference type="Pfam" id="PF03717"/>
    </source>
</evidence>
<protein>
    <submittedName>
        <fullName evidence="8">Penicillin-binding transpeptidase domain-containing protein</fullName>
    </submittedName>
</protein>
<comment type="similarity">
    <text evidence="2">Belongs to the transpeptidase family.</text>
</comment>
<dbReference type="PANTHER" id="PTHR30627">
    <property type="entry name" value="PEPTIDOGLYCAN D,D-TRANSPEPTIDASE"/>
    <property type="match status" value="1"/>
</dbReference>
<name>A0A3E5EEP1_9FIRM</name>
<dbReference type="GO" id="GO:0008658">
    <property type="term" value="F:penicillin binding"/>
    <property type="evidence" value="ECO:0007669"/>
    <property type="project" value="InterPro"/>
</dbReference>
<evidence type="ECO:0000259" key="7">
    <source>
        <dbReference type="Pfam" id="PF05223"/>
    </source>
</evidence>
<keyword evidence="4" id="KW-1133">Transmembrane helix</keyword>
<dbReference type="Proteomes" id="UP000261105">
    <property type="component" value="Unassembled WGS sequence"/>
</dbReference>
<gene>
    <name evidence="8" type="ORF">DXB38_09135</name>
</gene>
<dbReference type="InterPro" id="IPR032710">
    <property type="entry name" value="NTF2-like_dom_sf"/>
</dbReference>
<evidence type="ECO:0000256" key="4">
    <source>
        <dbReference type="SAM" id="Phobius"/>
    </source>
</evidence>
<feature type="domain" description="Penicillin-binding protein transpeptidase" evidence="5">
    <location>
        <begin position="384"/>
        <end position="687"/>
    </location>
</feature>
<evidence type="ECO:0000256" key="3">
    <source>
        <dbReference type="ARBA" id="ARBA00023136"/>
    </source>
</evidence>
<sequence length="708" mass="78785">MKKGEIKLYEEKRKKKHTKIITKIVLFSGILIGGGIGIVTIMNCNVPEKRLMEYMKYIEKGEYEQMYAMLDQKKSSMNSKEEFIERNSKIYEGIEMSDLSITDITVKRQENGNAAVSYTTNMQTAAGNVEFTNDAVFSHDWTGYHLIWQDQLIFPELSATDKVQVTSEEAKRGDILDRNGRQLAGEGTASSVGIVPGRMENREDTIKKLAEYLGIGADEIEDKLKAGWVKADSFVPVATIPKIQEVDLLTVNPDKTVLEEKEKQDTLLKIPGIMLSDVKVRTYYLKEAASHLVGYVQAVTAEDLQEHKGEGYRTNSVIGKTGLETLYEKELKGTDGCEICIVDANGNKKSVIAYEPRKDGEDIHTTIDGDLQSTLYEQFKEDRGCSVALNPYTGEVLALVSTPSYDNNDFVRGMDNSQWSALNENEDRPLYNRFRQTWCPGSTFKPVIAAIGLKVGAFTANDDFGNEGLAWQKDSSWGDYTVTTLHDYEPVILKNALIYSDNIYFAKAALKIGADQLMQSLNQIGFNQELPFDIKMSESKYSNMDKIETEIQLADSGYGQGQILVNPLHLASIYTAFLNDGNMIKPYLHADGGSTSSEIWIKDVFSPQIVSEVMEGLEGVVNNPEGTGYGACREDIRLAGKTGTAELKATKEDTSGTEIGWFTVFTTDRDTKNPILLISMVENVKDIGGSGYVVEKDKAILDEYLGNE</sequence>
<dbReference type="InterPro" id="IPR050515">
    <property type="entry name" value="Beta-lactam/transpept"/>
</dbReference>
<evidence type="ECO:0000256" key="1">
    <source>
        <dbReference type="ARBA" id="ARBA00004370"/>
    </source>
</evidence>
<feature type="domain" description="NTF2-like N-terminal transpeptidase" evidence="7">
    <location>
        <begin position="47"/>
        <end position="161"/>
    </location>
</feature>
<dbReference type="SUPFAM" id="SSF56601">
    <property type="entry name" value="beta-lactamase/transpeptidase-like"/>
    <property type="match status" value="1"/>
</dbReference>
<dbReference type="InterPro" id="IPR012338">
    <property type="entry name" value="Beta-lactam/transpept-like"/>
</dbReference>
<dbReference type="GO" id="GO:0046677">
    <property type="term" value="P:response to antibiotic"/>
    <property type="evidence" value="ECO:0007669"/>
    <property type="project" value="InterPro"/>
</dbReference>
<dbReference type="InterPro" id="IPR001460">
    <property type="entry name" value="PCN-bd_Tpept"/>
</dbReference>
<reference evidence="8 9" key="1">
    <citation type="submission" date="2018-08" db="EMBL/GenBank/DDBJ databases">
        <title>A genome reference for cultivated species of the human gut microbiota.</title>
        <authorList>
            <person name="Zou Y."/>
            <person name="Xue W."/>
            <person name="Luo G."/>
        </authorList>
    </citation>
    <scope>NUCLEOTIDE SEQUENCE [LARGE SCALE GENOMIC DNA]</scope>
    <source>
        <strain evidence="8 9">OM03-6</strain>
    </source>
</reference>
<dbReference type="Gene3D" id="3.10.450.100">
    <property type="entry name" value="NTF2-like, domain 1"/>
    <property type="match status" value="1"/>
</dbReference>
<keyword evidence="3 4" id="KW-0472">Membrane</keyword>
<organism evidence="8 9">
    <name type="scientific">Blautia obeum</name>
    <dbReference type="NCBI Taxonomy" id="40520"/>
    <lineage>
        <taxon>Bacteria</taxon>
        <taxon>Bacillati</taxon>
        <taxon>Bacillota</taxon>
        <taxon>Clostridia</taxon>
        <taxon>Lachnospirales</taxon>
        <taxon>Lachnospiraceae</taxon>
        <taxon>Blautia</taxon>
    </lineage>
</organism>
<evidence type="ECO:0000256" key="2">
    <source>
        <dbReference type="ARBA" id="ARBA00007171"/>
    </source>
</evidence>
<evidence type="ECO:0000259" key="5">
    <source>
        <dbReference type="Pfam" id="PF00905"/>
    </source>
</evidence>
<dbReference type="Gene3D" id="3.30.1390.30">
    <property type="entry name" value="Penicillin-binding protein 2a, domain 3"/>
    <property type="match status" value="1"/>
</dbReference>
<dbReference type="InterPro" id="IPR005311">
    <property type="entry name" value="PBP_dimer"/>
</dbReference>
<evidence type="ECO:0000313" key="9">
    <source>
        <dbReference type="Proteomes" id="UP000261105"/>
    </source>
</evidence>
<dbReference type="Pfam" id="PF03717">
    <property type="entry name" value="PBP_dimer"/>
    <property type="match status" value="1"/>
</dbReference>
<dbReference type="PANTHER" id="PTHR30627:SF25">
    <property type="entry name" value="PENICILLIN-BINDING PROTEIN 3"/>
    <property type="match status" value="1"/>
</dbReference>
<dbReference type="GO" id="GO:0071972">
    <property type="term" value="F:peptidoglycan L,D-transpeptidase activity"/>
    <property type="evidence" value="ECO:0007669"/>
    <property type="project" value="TreeGrafter"/>
</dbReference>
<dbReference type="Pfam" id="PF00905">
    <property type="entry name" value="Transpeptidase"/>
    <property type="match status" value="1"/>
</dbReference>
<feature type="domain" description="Penicillin-binding protein dimerisation" evidence="6">
    <location>
        <begin position="168"/>
        <end position="349"/>
    </location>
</feature>
<proteinExistence type="inferred from homology"/>
<dbReference type="InterPro" id="IPR036138">
    <property type="entry name" value="PBP_dimer_sf"/>
</dbReference>
<dbReference type="Pfam" id="PF05223">
    <property type="entry name" value="MecA_N"/>
    <property type="match status" value="1"/>
</dbReference>
<evidence type="ECO:0000313" key="8">
    <source>
        <dbReference type="EMBL" id="RGN87416.1"/>
    </source>
</evidence>
<dbReference type="Gene3D" id="3.40.710.10">
    <property type="entry name" value="DD-peptidase/beta-lactamase superfamily"/>
    <property type="match status" value="1"/>
</dbReference>
<dbReference type="InterPro" id="IPR007887">
    <property type="entry name" value="MecA_N"/>
</dbReference>
<dbReference type="GO" id="GO:0071555">
    <property type="term" value="P:cell wall organization"/>
    <property type="evidence" value="ECO:0007669"/>
    <property type="project" value="TreeGrafter"/>
</dbReference>
<dbReference type="GO" id="GO:0005886">
    <property type="term" value="C:plasma membrane"/>
    <property type="evidence" value="ECO:0007669"/>
    <property type="project" value="TreeGrafter"/>
</dbReference>